<accession>A0AAI9GEK4</accession>
<gene>
    <name evidence="2" type="ORF">RG298_002044</name>
</gene>
<protein>
    <submittedName>
        <fullName evidence="2">Uncharacterized protein</fullName>
    </submittedName>
</protein>
<dbReference type="AlphaFoldDB" id="A0AAI9GEK4"/>
<evidence type="ECO:0000313" key="2">
    <source>
        <dbReference type="EMBL" id="EMJ5134313.1"/>
    </source>
</evidence>
<evidence type="ECO:0000256" key="1">
    <source>
        <dbReference type="SAM" id="Phobius"/>
    </source>
</evidence>
<reference evidence="2" key="1">
    <citation type="submission" date="2024-02" db="EMBL/GenBank/DDBJ databases">
        <authorList>
            <consortium name="Clinical and Environmental Microbiology Branch: Whole genome sequencing antimicrobial resistance pathogens in the healthcare setting"/>
        </authorList>
    </citation>
    <scope>NUCLEOTIDE SEQUENCE</scope>
    <source>
        <strain evidence="2">2021GO-0154</strain>
    </source>
</reference>
<proteinExistence type="predicted"/>
<name>A0AAI9GEK4_PROST</name>
<keyword evidence="1" id="KW-1133">Transmembrane helix</keyword>
<comment type="caution">
    <text evidence="2">The sequence shown here is derived from an EMBL/GenBank/DDBJ whole genome shotgun (WGS) entry which is preliminary data.</text>
</comment>
<dbReference type="EMBL" id="ABMABF030000006">
    <property type="protein sequence ID" value="EMJ5134313.1"/>
    <property type="molecule type" value="Genomic_DNA"/>
</dbReference>
<keyword evidence="1" id="KW-0472">Membrane</keyword>
<feature type="transmembrane region" description="Helical" evidence="1">
    <location>
        <begin position="7"/>
        <end position="28"/>
    </location>
</feature>
<sequence>MPFIENGFIYFFTCVGVAASLAFGMIWLCAAIRILCLYSRWQLDEALRARKARKQLSRDEIIRLIEIAEQVESNKRGVE</sequence>
<organism evidence="2">
    <name type="scientific">Providencia stuartii</name>
    <dbReference type="NCBI Taxonomy" id="588"/>
    <lineage>
        <taxon>Bacteria</taxon>
        <taxon>Pseudomonadati</taxon>
        <taxon>Pseudomonadota</taxon>
        <taxon>Gammaproteobacteria</taxon>
        <taxon>Enterobacterales</taxon>
        <taxon>Morganellaceae</taxon>
        <taxon>Providencia</taxon>
    </lineage>
</organism>
<keyword evidence="1" id="KW-0812">Transmembrane</keyword>